<dbReference type="Pfam" id="PF00089">
    <property type="entry name" value="Trypsin"/>
    <property type="match status" value="1"/>
</dbReference>
<evidence type="ECO:0000256" key="3">
    <source>
        <dbReference type="ARBA" id="ARBA00022825"/>
    </source>
</evidence>
<sequence length="323" mass="35615">MARELGGALETLSNDEHCSDLRLCIKRARNQWCLLSVFLTTVRSFAVIATFLLVAQAQAFDAKEIAELTPDVSQAVTNQSEFECGVAPVFPRLRIIVGEISRKGKWPWQVALLNKNGEAVCGGTILAPGWILTAAHCLRGKLFVLAGEHNLRRRKPFGEIRVAGKFVHPEHDTETVDNDFALLKLETPLVYDENIRPACLPERSLEIGEMGTILGCGKTREGVANGSDALREAEVPVAPHNQCRRLYKEYLISDNMICAGYKKGRIDACVGDSGGPLLAQDKNTKKWSVYGITSFGEGCGQRPGVYAEVERALKWIRTTIETM</sequence>
<reference evidence="9" key="1">
    <citation type="submission" date="2025-08" db="UniProtKB">
        <authorList>
            <consortium name="RefSeq"/>
        </authorList>
    </citation>
    <scope>IDENTIFICATION</scope>
</reference>
<organism evidence="8 9">
    <name type="scientific">Galendromus occidentalis</name>
    <name type="common">western predatory mite</name>
    <dbReference type="NCBI Taxonomy" id="34638"/>
    <lineage>
        <taxon>Eukaryota</taxon>
        <taxon>Metazoa</taxon>
        <taxon>Ecdysozoa</taxon>
        <taxon>Arthropoda</taxon>
        <taxon>Chelicerata</taxon>
        <taxon>Arachnida</taxon>
        <taxon>Acari</taxon>
        <taxon>Parasitiformes</taxon>
        <taxon>Mesostigmata</taxon>
        <taxon>Gamasina</taxon>
        <taxon>Phytoseioidea</taxon>
        <taxon>Phytoseiidae</taxon>
        <taxon>Typhlodrominae</taxon>
        <taxon>Galendromus</taxon>
    </lineage>
</organism>
<dbReference type="InterPro" id="IPR033116">
    <property type="entry name" value="TRYPSIN_SER"/>
</dbReference>
<evidence type="ECO:0000313" key="8">
    <source>
        <dbReference type="Proteomes" id="UP000694867"/>
    </source>
</evidence>
<keyword evidence="2 5" id="KW-0378">Hydrolase</keyword>
<gene>
    <name evidence="9" type="primary">LOC100902966</name>
</gene>
<dbReference type="PANTHER" id="PTHR24252:SF7">
    <property type="entry name" value="HYALIN"/>
    <property type="match status" value="1"/>
</dbReference>
<dbReference type="PRINTS" id="PR00722">
    <property type="entry name" value="CHYMOTRYPSIN"/>
</dbReference>
<evidence type="ECO:0000313" key="9">
    <source>
        <dbReference type="RefSeq" id="XP_028968864.1"/>
    </source>
</evidence>
<dbReference type="AlphaFoldDB" id="A0AAJ7WIZ1"/>
<dbReference type="Gene3D" id="2.40.10.10">
    <property type="entry name" value="Trypsin-like serine proteases"/>
    <property type="match status" value="1"/>
</dbReference>
<dbReference type="PROSITE" id="PS00135">
    <property type="entry name" value="TRYPSIN_SER"/>
    <property type="match status" value="1"/>
</dbReference>
<dbReference type="KEGG" id="goe:100902966"/>
<dbReference type="InterPro" id="IPR001254">
    <property type="entry name" value="Trypsin_dom"/>
</dbReference>
<keyword evidence="4" id="KW-1015">Disulfide bond</keyword>
<dbReference type="PROSITE" id="PS00134">
    <property type="entry name" value="TRYPSIN_HIS"/>
    <property type="match status" value="1"/>
</dbReference>
<evidence type="ECO:0000256" key="4">
    <source>
        <dbReference type="ARBA" id="ARBA00023157"/>
    </source>
</evidence>
<dbReference type="GeneID" id="100902966"/>
<dbReference type="CDD" id="cd00190">
    <property type="entry name" value="Tryp_SPc"/>
    <property type="match status" value="1"/>
</dbReference>
<dbReference type="GO" id="GO:0006508">
    <property type="term" value="P:proteolysis"/>
    <property type="evidence" value="ECO:0007669"/>
    <property type="project" value="UniProtKB-KW"/>
</dbReference>
<keyword evidence="3 5" id="KW-0720">Serine protease</keyword>
<dbReference type="PANTHER" id="PTHR24252">
    <property type="entry name" value="ACROSIN-RELATED"/>
    <property type="match status" value="1"/>
</dbReference>
<keyword evidence="6" id="KW-0472">Membrane</keyword>
<dbReference type="FunFam" id="2.40.10.10:FF:000003">
    <property type="entry name" value="Transmembrane serine protease 3"/>
    <property type="match status" value="1"/>
</dbReference>
<evidence type="ECO:0000256" key="2">
    <source>
        <dbReference type="ARBA" id="ARBA00022801"/>
    </source>
</evidence>
<protein>
    <submittedName>
        <fullName evidence="9">LOW QUALITY PROTEIN: vitamin K-dependent protein C-like</fullName>
    </submittedName>
</protein>
<dbReference type="InterPro" id="IPR018114">
    <property type="entry name" value="TRYPSIN_HIS"/>
</dbReference>
<evidence type="ECO:0000256" key="1">
    <source>
        <dbReference type="ARBA" id="ARBA00022670"/>
    </source>
</evidence>
<dbReference type="SUPFAM" id="SSF50494">
    <property type="entry name" value="Trypsin-like serine proteases"/>
    <property type="match status" value="1"/>
</dbReference>
<evidence type="ECO:0000256" key="6">
    <source>
        <dbReference type="SAM" id="Phobius"/>
    </source>
</evidence>
<accession>A0AAJ7WIZ1</accession>
<keyword evidence="1 5" id="KW-0645">Protease</keyword>
<evidence type="ECO:0000259" key="7">
    <source>
        <dbReference type="PROSITE" id="PS50240"/>
    </source>
</evidence>
<dbReference type="SMART" id="SM00020">
    <property type="entry name" value="Tryp_SPc"/>
    <property type="match status" value="1"/>
</dbReference>
<keyword evidence="6" id="KW-1133">Transmembrane helix</keyword>
<feature type="transmembrane region" description="Helical" evidence="6">
    <location>
        <begin position="32"/>
        <end position="55"/>
    </location>
</feature>
<dbReference type="GO" id="GO:0004252">
    <property type="term" value="F:serine-type endopeptidase activity"/>
    <property type="evidence" value="ECO:0007669"/>
    <property type="project" value="InterPro"/>
</dbReference>
<keyword evidence="8" id="KW-1185">Reference proteome</keyword>
<dbReference type="InterPro" id="IPR043504">
    <property type="entry name" value="Peptidase_S1_PA_chymotrypsin"/>
</dbReference>
<dbReference type="RefSeq" id="XP_028968864.1">
    <property type="nucleotide sequence ID" value="XM_029113031.1"/>
</dbReference>
<dbReference type="Proteomes" id="UP000694867">
    <property type="component" value="Unplaced"/>
</dbReference>
<keyword evidence="6" id="KW-0812">Transmembrane</keyword>
<evidence type="ECO:0000256" key="5">
    <source>
        <dbReference type="RuleBase" id="RU363034"/>
    </source>
</evidence>
<dbReference type="InterPro" id="IPR009003">
    <property type="entry name" value="Peptidase_S1_PA"/>
</dbReference>
<dbReference type="PROSITE" id="PS50240">
    <property type="entry name" value="TRYPSIN_DOM"/>
    <property type="match status" value="1"/>
</dbReference>
<dbReference type="InterPro" id="IPR001314">
    <property type="entry name" value="Peptidase_S1A"/>
</dbReference>
<name>A0AAJ7WIZ1_9ACAR</name>
<proteinExistence type="predicted"/>
<feature type="domain" description="Peptidase S1" evidence="7">
    <location>
        <begin position="95"/>
        <end position="321"/>
    </location>
</feature>